<dbReference type="AlphaFoldDB" id="A0A5N1IPG6"/>
<dbReference type="Proteomes" id="UP000326570">
    <property type="component" value="Unassembled WGS sequence"/>
</dbReference>
<reference evidence="2 3" key="1">
    <citation type="submission" date="2019-09" db="EMBL/GenBank/DDBJ databases">
        <title>Genome sequence of Adhaeribacter sp. M2.</title>
        <authorList>
            <person name="Srinivasan S."/>
        </authorList>
    </citation>
    <scope>NUCLEOTIDE SEQUENCE [LARGE SCALE GENOMIC DNA]</scope>
    <source>
        <strain evidence="2 3">M2</strain>
    </source>
</reference>
<organism evidence="2 3">
    <name type="scientific">Adhaeribacter soli</name>
    <dbReference type="NCBI Taxonomy" id="2607655"/>
    <lineage>
        <taxon>Bacteria</taxon>
        <taxon>Pseudomonadati</taxon>
        <taxon>Bacteroidota</taxon>
        <taxon>Cytophagia</taxon>
        <taxon>Cytophagales</taxon>
        <taxon>Hymenobacteraceae</taxon>
        <taxon>Adhaeribacter</taxon>
    </lineage>
</organism>
<sequence length="61" mass="6858">MVKRSASGQILVSSSTWSVAHSPEHGRKKMQESSRQQGGLCNTYGKRFPRQAQHDLLLFLT</sequence>
<evidence type="ECO:0000256" key="1">
    <source>
        <dbReference type="SAM" id="MobiDB-lite"/>
    </source>
</evidence>
<dbReference type="EMBL" id="VTWT01000011">
    <property type="protein sequence ID" value="KAA9325641.1"/>
    <property type="molecule type" value="Genomic_DNA"/>
</dbReference>
<evidence type="ECO:0000313" key="3">
    <source>
        <dbReference type="Proteomes" id="UP000326570"/>
    </source>
</evidence>
<gene>
    <name evidence="2" type="ORF">F0P94_17040</name>
</gene>
<protein>
    <submittedName>
        <fullName evidence="2">Uncharacterized protein</fullName>
    </submittedName>
</protein>
<accession>A0A5N1IPG6</accession>
<proteinExistence type="predicted"/>
<feature type="compositionally biased region" description="Basic and acidic residues" evidence="1">
    <location>
        <begin position="22"/>
        <end position="32"/>
    </location>
</feature>
<feature type="compositionally biased region" description="Polar residues" evidence="1">
    <location>
        <begin position="1"/>
        <end position="19"/>
    </location>
</feature>
<feature type="region of interest" description="Disordered" evidence="1">
    <location>
        <begin position="1"/>
        <end position="45"/>
    </location>
</feature>
<dbReference type="RefSeq" id="WP_150905292.1">
    <property type="nucleotide sequence ID" value="NZ_VTWT01000011.1"/>
</dbReference>
<comment type="caution">
    <text evidence="2">The sequence shown here is derived from an EMBL/GenBank/DDBJ whole genome shotgun (WGS) entry which is preliminary data.</text>
</comment>
<evidence type="ECO:0000313" key="2">
    <source>
        <dbReference type="EMBL" id="KAA9325641.1"/>
    </source>
</evidence>
<name>A0A5N1IPG6_9BACT</name>
<keyword evidence="3" id="KW-1185">Reference proteome</keyword>